<dbReference type="PROSITE" id="PS00105">
    <property type="entry name" value="AA_TRANSFER_CLASS_1"/>
    <property type="match status" value="1"/>
</dbReference>
<dbReference type="OrthoDB" id="9766445at2"/>
<comment type="caution">
    <text evidence="9">The sequence shown here is derived from an EMBL/GenBank/DDBJ whole genome shotgun (WGS) entry which is preliminary data.</text>
</comment>
<proteinExistence type="inferred from homology"/>
<evidence type="ECO:0000256" key="6">
    <source>
        <dbReference type="ARBA" id="ARBA00022898"/>
    </source>
</evidence>
<keyword evidence="5 7" id="KW-0808">Transferase</keyword>
<dbReference type="Gene3D" id="3.90.1150.10">
    <property type="entry name" value="Aspartate Aminotransferase, domain 1"/>
    <property type="match status" value="1"/>
</dbReference>
<dbReference type="Gene3D" id="3.40.640.10">
    <property type="entry name" value="Type I PLP-dependent aspartate aminotransferase-like (Major domain)"/>
    <property type="match status" value="1"/>
</dbReference>
<dbReference type="FunFam" id="3.40.640.10:FF:000015">
    <property type="entry name" value="Aspartate aminotransferase"/>
    <property type="match status" value="1"/>
</dbReference>
<dbReference type="CDD" id="cd00609">
    <property type="entry name" value="AAT_like"/>
    <property type="match status" value="1"/>
</dbReference>
<dbReference type="STRING" id="1231391.GCA_000308195_02799"/>
<evidence type="ECO:0000256" key="4">
    <source>
        <dbReference type="ARBA" id="ARBA00022576"/>
    </source>
</evidence>
<comment type="similarity">
    <text evidence="2 7">Belongs to the class-I pyridoxal-phosphate-dependent aminotransferase family.</text>
</comment>
<evidence type="ECO:0000256" key="1">
    <source>
        <dbReference type="ARBA" id="ARBA00001933"/>
    </source>
</evidence>
<dbReference type="EMBL" id="QEKO01000010">
    <property type="protein sequence ID" value="PVY60370.1"/>
    <property type="molecule type" value="Genomic_DNA"/>
</dbReference>
<dbReference type="InterPro" id="IPR015421">
    <property type="entry name" value="PyrdxlP-dep_Trfase_major"/>
</dbReference>
<dbReference type="PANTHER" id="PTHR11879">
    <property type="entry name" value="ASPARTATE AMINOTRANSFERASE"/>
    <property type="match status" value="1"/>
</dbReference>
<dbReference type="InterPro" id="IPR015422">
    <property type="entry name" value="PyrdxlP-dep_Trfase_small"/>
</dbReference>
<evidence type="ECO:0000313" key="10">
    <source>
        <dbReference type="Proteomes" id="UP000246145"/>
    </source>
</evidence>
<dbReference type="SUPFAM" id="SSF53383">
    <property type="entry name" value="PLP-dependent transferases"/>
    <property type="match status" value="1"/>
</dbReference>
<dbReference type="GO" id="GO:0033585">
    <property type="term" value="P:L-phenylalanine biosynthetic process from chorismate via phenylpyruvate"/>
    <property type="evidence" value="ECO:0007669"/>
    <property type="project" value="TreeGrafter"/>
</dbReference>
<keyword evidence="6" id="KW-0663">Pyridoxal phosphate</keyword>
<gene>
    <name evidence="9" type="ORF">C7440_3806</name>
</gene>
<evidence type="ECO:0000256" key="7">
    <source>
        <dbReference type="RuleBase" id="RU000481"/>
    </source>
</evidence>
<reference evidence="9 10" key="1">
    <citation type="submission" date="2018-04" db="EMBL/GenBank/DDBJ databases">
        <title>Genomic Encyclopedia of Type Strains, Phase IV (KMG-IV): sequencing the most valuable type-strain genomes for metagenomic binning, comparative biology and taxonomic classification.</title>
        <authorList>
            <person name="Goeker M."/>
        </authorList>
    </citation>
    <scope>NUCLEOTIDE SEQUENCE [LARGE SCALE GENOMIC DNA]</scope>
    <source>
        <strain evidence="9 10">DSM 10065</strain>
    </source>
</reference>
<evidence type="ECO:0000256" key="2">
    <source>
        <dbReference type="ARBA" id="ARBA00007441"/>
    </source>
</evidence>
<dbReference type="PANTHER" id="PTHR11879:SF37">
    <property type="entry name" value="AROMATIC-AMINO-ACID AMINOTRANSFERASE"/>
    <property type="match status" value="1"/>
</dbReference>
<feature type="domain" description="Aminotransferase class I/classII large" evidence="8">
    <location>
        <begin position="30"/>
        <end position="395"/>
    </location>
</feature>
<name>A0A2U1CHL0_9BURK</name>
<dbReference type="Pfam" id="PF00155">
    <property type="entry name" value="Aminotran_1_2"/>
    <property type="match status" value="1"/>
</dbReference>
<evidence type="ECO:0000259" key="8">
    <source>
        <dbReference type="Pfam" id="PF00155"/>
    </source>
</evidence>
<dbReference type="EC" id="2.6.1.-" evidence="7"/>
<evidence type="ECO:0000256" key="5">
    <source>
        <dbReference type="ARBA" id="ARBA00022679"/>
    </source>
</evidence>
<dbReference type="AlphaFoldDB" id="A0A2U1CHL0"/>
<evidence type="ECO:0000313" key="9">
    <source>
        <dbReference type="EMBL" id="PVY60370.1"/>
    </source>
</evidence>
<dbReference type="FunFam" id="3.90.1150.10:FF:000001">
    <property type="entry name" value="Aspartate aminotransferase"/>
    <property type="match status" value="1"/>
</dbReference>
<dbReference type="InterPro" id="IPR000796">
    <property type="entry name" value="Asp_trans"/>
</dbReference>
<dbReference type="GO" id="GO:0030170">
    <property type="term" value="F:pyridoxal phosphate binding"/>
    <property type="evidence" value="ECO:0007669"/>
    <property type="project" value="InterPro"/>
</dbReference>
<keyword evidence="10" id="KW-1185">Reference proteome</keyword>
<dbReference type="GO" id="GO:0042802">
    <property type="term" value="F:identical protein binding"/>
    <property type="evidence" value="ECO:0007669"/>
    <property type="project" value="TreeGrafter"/>
</dbReference>
<evidence type="ECO:0000256" key="3">
    <source>
        <dbReference type="ARBA" id="ARBA00011738"/>
    </source>
</evidence>
<dbReference type="InterPro" id="IPR004839">
    <property type="entry name" value="Aminotransferase_I/II_large"/>
</dbReference>
<dbReference type="GO" id="GO:0004838">
    <property type="term" value="F:L-tyrosine-2-oxoglutarate transaminase activity"/>
    <property type="evidence" value="ECO:0007669"/>
    <property type="project" value="TreeGrafter"/>
</dbReference>
<sequence>MTSLFDAVELAPRDPILGLNEQYNSDTRPQKVNLGVGVYYNDEGRIPLLRAVRQAEVQRIEAAAARGYLPIDGLAAYNKAAQVLLLGEGSEVIASGRALTAQALGGTGALKIGADFLRQLLPQSKVAISNPSWENHRALFERAGFTVETYPYYDPATHGLDFDGMLAGLKALPAKTVVVLHACCHNPTGVDPTFEQWQQIAQAVKEGDLVPFLDIAYQGFGEGLEEDASVVRLFASLDLTMLISSSFSKSFSLYGERVGALTLVTSSQDESARVLSQLKRIIRTNYSNPPTHGGTVVSTVLNTPELHGLWAEELAQMRDRIRAVRTQLVEKLKARNVAQDFDFVLAQRGMFSYSGLSAEQVERLRVEHGVYAVSSGRICVAALNSGNIDYVANAIAQVL</sequence>
<keyword evidence="4 7" id="KW-0032">Aminotransferase</keyword>
<protein>
    <recommendedName>
        <fullName evidence="7">Aminotransferase</fullName>
        <ecNumber evidence="7">2.6.1.-</ecNumber>
    </recommendedName>
</protein>
<accession>A0A2U1CHL0</accession>
<dbReference type="RefSeq" id="WP_017525143.1">
    <property type="nucleotide sequence ID" value="NZ_JACCEX010000006.1"/>
</dbReference>
<dbReference type="InterPro" id="IPR004838">
    <property type="entry name" value="NHTrfase_class1_PyrdxlP-BS"/>
</dbReference>
<dbReference type="NCBIfam" id="NF006719">
    <property type="entry name" value="PRK09257.1"/>
    <property type="match status" value="1"/>
</dbReference>
<comment type="subunit">
    <text evidence="3">Homodimer.</text>
</comment>
<dbReference type="Proteomes" id="UP000246145">
    <property type="component" value="Unassembled WGS sequence"/>
</dbReference>
<comment type="cofactor">
    <cofactor evidence="1 7">
        <name>pyridoxal 5'-phosphate</name>
        <dbReference type="ChEBI" id="CHEBI:597326"/>
    </cofactor>
</comment>
<dbReference type="PRINTS" id="PR00799">
    <property type="entry name" value="TRANSAMINASE"/>
</dbReference>
<dbReference type="GO" id="GO:0005829">
    <property type="term" value="C:cytosol"/>
    <property type="evidence" value="ECO:0007669"/>
    <property type="project" value="TreeGrafter"/>
</dbReference>
<organism evidence="9 10">
    <name type="scientific">Pusillimonas noertemannii</name>
    <dbReference type="NCBI Taxonomy" id="305977"/>
    <lineage>
        <taxon>Bacteria</taxon>
        <taxon>Pseudomonadati</taxon>
        <taxon>Pseudomonadota</taxon>
        <taxon>Betaproteobacteria</taxon>
        <taxon>Burkholderiales</taxon>
        <taxon>Alcaligenaceae</taxon>
        <taxon>Pusillimonas</taxon>
    </lineage>
</organism>
<dbReference type="InterPro" id="IPR015424">
    <property type="entry name" value="PyrdxlP-dep_Trfase"/>
</dbReference>